<proteinExistence type="inferred from homology"/>
<dbReference type="NCBIfam" id="TIGR03561">
    <property type="entry name" value="organ_hyd_perox"/>
    <property type="match status" value="1"/>
</dbReference>
<organism evidence="2 3">
    <name type="scientific">Paenibacillus oryzae</name>
    <dbReference type="NCBI Taxonomy" id="1844972"/>
    <lineage>
        <taxon>Bacteria</taxon>
        <taxon>Bacillati</taxon>
        <taxon>Bacillota</taxon>
        <taxon>Bacilli</taxon>
        <taxon>Bacillales</taxon>
        <taxon>Paenibacillaceae</taxon>
        <taxon>Paenibacillus</taxon>
    </lineage>
</organism>
<dbReference type="PANTHER" id="PTHR33797">
    <property type="entry name" value="ORGANIC HYDROPEROXIDE RESISTANCE PROTEIN-LIKE"/>
    <property type="match status" value="1"/>
</dbReference>
<protein>
    <submittedName>
        <fullName evidence="2">Ohr subfamily peroxiredoxin</fullName>
    </submittedName>
</protein>
<keyword evidence="3" id="KW-1185">Reference proteome</keyword>
<dbReference type="InterPro" id="IPR003718">
    <property type="entry name" value="OsmC/Ohr_fam"/>
</dbReference>
<dbReference type="EMBL" id="LYPA01000028">
    <property type="protein sequence ID" value="OBR68177.1"/>
    <property type="molecule type" value="Genomic_DNA"/>
</dbReference>
<dbReference type="STRING" id="1844972.A7K91_10160"/>
<dbReference type="InterPro" id="IPR019953">
    <property type="entry name" value="OHR"/>
</dbReference>
<dbReference type="AlphaFoldDB" id="A0A1A5YRD2"/>
<comment type="similarity">
    <text evidence="1">Belongs to the OsmC/Ohr family.</text>
</comment>
<accession>A0A1A5YRD2</accession>
<comment type="caution">
    <text evidence="2">The sequence shown here is derived from an EMBL/GenBank/DDBJ whole genome shotgun (WGS) entry which is preliminary data.</text>
</comment>
<dbReference type="InterPro" id="IPR015946">
    <property type="entry name" value="KH_dom-like_a/b"/>
</dbReference>
<dbReference type="Gene3D" id="3.30.300.20">
    <property type="match status" value="1"/>
</dbReference>
<dbReference type="PANTHER" id="PTHR33797:SF2">
    <property type="entry name" value="ORGANIC HYDROPEROXIDE RESISTANCE PROTEIN-LIKE"/>
    <property type="match status" value="1"/>
</dbReference>
<name>A0A1A5YRD2_9BACL</name>
<dbReference type="GO" id="GO:0006979">
    <property type="term" value="P:response to oxidative stress"/>
    <property type="evidence" value="ECO:0007669"/>
    <property type="project" value="InterPro"/>
</dbReference>
<dbReference type="Proteomes" id="UP000092024">
    <property type="component" value="Unassembled WGS sequence"/>
</dbReference>
<dbReference type="InterPro" id="IPR036102">
    <property type="entry name" value="OsmC/Ohrsf"/>
</dbReference>
<evidence type="ECO:0000256" key="1">
    <source>
        <dbReference type="ARBA" id="ARBA00007378"/>
    </source>
</evidence>
<dbReference type="Gene3D" id="2.20.25.10">
    <property type="match status" value="1"/>
</dbReference>
<reference evidence="2 3" key="1">
    <citation type="submission" date="2016-05" db="EMBL/GenBank/DDBJ databases">
        <title>Paenibacillus oryzae. sp. nov., isolated from the rice root.</title>
        <authorList>
            <person name="Zhang J."/>
            <person name="Zhang X."/>
        </authorList>
    </citation>
    <scope>NUCLEOTIDE SEQUENCE [LARGE SCALE GENOMIC DNA]</scope>
    <source>
        <strain evidence="2 3">1DrF-4</strain>
    </source>
</reference>
<dbReference type="SUPFAM" id="SSF82784">
    <property type="entry name" value="OsmC-like"/>
    <property type="match status" value="1"/>
</dbReference>
<sequence>MSVLYTASATVTGGREGQVQTPDSVLDLQLSMPKELGGRGGNGTNPEQLFAAGYASCFDSALQLVIGRKKLRDVTATKVTAHVSLLKDEADNGYKLGVKLQVTIDGVGQEEASELVAAAHAVCPYSKATRGNIDVETN</sequence>
<gene>
    <name evidence="2" type="ORF">A7K91_10160</name>
</gene>
<dbReference type="OrthoDB" id="9797508at2"/>
<evidence type="ECO:0000313" key="2">
    <source>
        <dbReference type="EMBL" id="OBR68177.1"/>
    </source>
</evidence>
<dbReference type="RefSeq" id="WP_068679498.1">
    <property type="nucleotide sequence ID" value="NZ_LYPA01000028.1"/>
</dbReference>
<dbReference type="Pfam" id="PF02566">
    <property type="entry name" value="OsmC"/>
    <property type="match status" value="1"/>
</dbReference>
<evidence type="ECO:0000313" key="3">
    <source>
        <dbReference type="Proteomes" id="UP000092024"/>
    </source>
</evidence>